<sequence length="504" mass="55159">MASCVPPSDHSSHPQSLDASTATLAVSECTPLIKNHSVKALRSSADSHGEEDCSEEEIAGEEVVAFEPGQATFWQTLLNILGDLVGTGILACPIAIAHCGWILGPLFLCVISAVTLWTLKILVRIIEKDRSLRNFADVARYGLGDRTERWVSALFISECCIWLITVIVLFSDSFQVVLPILTSNQWKVVGLSIIVPLNFIPLRFLSWTSGLGIFCTWILVVILVITGLVTPKSPGSIWDSAPTDLWPTHGWIKFGLSFGLLLSGFGGHFLVPNLIRDMKHPEQANRVCEVGYGICIVVYFLFSVFGYLMFGRNVSDEVSRDLAQLKTFSPFMSQIAPWTVAIIPLTKLPLGLRPLTDIIYSKFNLQHTLFVSKAYPYAQVCQPRPTSPSSTSSSDTLEDDQRLGVLRKAESAHLRREKLKSVLRALIVIVLLGLFVVGALIIPSFETLMSIMGGGMSVITCIIIPITAGAGVWGWRWYSAFACGLSAVMCIIGVVCALLNDRNA</sequence>
<dbReference type="GeneID" id="91086136"/>
<reference evidence="8" key="3">
    <citation type="submission" date="2024-01" db="EMBL/GenBank/DDBJ databases">
        <authorList>
            <person name="Coelho M.A."/>
            <person name="David-Palma M."/>
            <person name="Shea T."/>
            <person name="Sun S."/>
            <person name="Cuomo C.A."/>
            <person name="Heitman J."/>
        </authorList>
    </citation>
    <scope>NUCLEOTIDE SEQUENCE</scope>
    <source>
        <strain evidence="8">CBS 7841</strain>
    </source>
</reference>
<evidence type="ECO:0000256" key="6">
    <source>
        <dbReference type="ARBA" id="ARBA00022989"/>
    </source>
</evidence>
<comment type="similarity">
    <text evidence="2">Belongs to the amino acid/polyamine transporter 2 family.</text>
</comment>
<evidence type="ECO:0000313" key="8">
    <source>
        <dbReference type="EMBL" id="WVN86752.1"/>
    </source>
</evidence>
<keyword evidence="7" id="KW-0472">Membrane</keyword>
<keyword evidence="5" id="KW-0029">Amino-acid transport</keyword>
<dbReference type="OrthoDB" id="655540at2759"/>
<organism evidence="8 9">
    <name type="scientific">Cryptococcus depauperatus CBS 7841</name>
    <dbReference type="NCBI Taxonomy" id="1295531"/>
    <lineage>
        <taxon>Eukaryota</taxon>
        <taxon>Fungi</taxon>
        <taxon>Dikarya</taxon>
        <taxon>Basidiomycota</taxon>
        <taxon>Agaricomycotina</taxon>
        <taxon>Tremellomycetes</taxon>
        <taxon>Tremellales</taxon>
        <taxon>Cryptococcaceae</taxon>
        <taxon>Cryptococcus</taxon>
    </lineage>
</organism>
<protein>
    <submittedName>
        <fullName evidence="8">Uncharacterized protein</fullName>
    </submittedName>
</protein>
<dbReference type="PANTHER" id="PTHR22950:SF692">
    <property type="entry name" value="TRANSMEMBRANE AMINO ACID TRANSPORTER FAMILY PROTEIN"/>
    <property type="match status" value="1"/>
</dbReference>
<dbReference type="VEuPathDB" id="FungiDB:L203_03167"/>
<dbReference type="KEGG" id="cdep:91086136"/>
<reference evidence="8" key="1">
    <citation type="submission" date="2016-06" db="EMBL/GenBank/DDBJ databases">
        <authorList>
            <person name="Cuomo C."/>
            <person name="Litvintseva A."/>
            <person name="Heitman J."/>
            <person name="Chen Y."/>
            <person name="Sun S."/>
            <person name="Springer D."/>
            <person name="Dromer F."/>
            <person name="Young S."/>
            <person name="Zeng Q."/>
            <person name="Chapman S."/>
            <person name="Gujja S."/>
            <person name="Saif S."/>
            <person name="Birren B."/>
        </authorList>
    </citation>
    <scope>NUCLEOTIDE SEQUENCE</scope>
    <source>
        <strain evidence="8">CBS 7841</strain>
    </source>
</reference>
<reference evidence="8" key="2">
    <citation type="journal article" date="2022" name="Elife">
        <title>Obligate sexual reproduction of a homothallic fungus closely related to the Cryptococcus pathogenic species complex.</title>
        <authorList>
            <person name="Passer A.R."/>
            <person name="Clancey S.A."/>
            <person name="Shea T."/>
            <person name="David-Palma M."/>
            <person name="Averette A.F."/>
            <person name="Boekhout T."/>
            <person name="Porcel B.M."/>
            <person name="Nowrousian M."/>
            <person name="Cuomo C.A."/>
            <person name="Sun S."/>
            <person name="Heitman J."/>
            <person name="Coelho M.A."/>
        </authorList>
    </citation>
    <scope>NUCLEOTIDE SEQUENCE</scope>
    <source>
        <strain evidence="8">CBS 7841</strain>
    </source>
</reference>
<dbReference type="Proteomes" id="UP000094043">
    <property type="component" value="Chromosome 2"/>
</dbReference>
<evidence type="ECO:0000256" key="7">
    <source>
        <dbReference type="ARBA" id="ARBA00023136"/>
    </source>
</evidence>
<keyword evidence="4" id="KW-0812">Transmembrane</keyword>
<gene>
    <name evidence="8" type="ORF">L203_101924</name>
</gene>
<dbReference type="Pfam" id="PF01490">
    <property type="entry name" value="Aa_trans"/>
    <property type="match status" value="1"/>
</dbReference>
<keyword evidence="6" id="KW-1133">Transmembrane helix</keyword>
<proteinExistence type="inferred from homology"/>
<dbReference type="InterPro" id="IPR013057">
    <property type="entry name" value="AA_transpt_TM"/>
</dbReference>
<dbReference type="GO" id="GO:0015179">
    <property type="term" value="F:L-amino acid transmembrane transporter activity"/>
    <property type="evidence" value="ECO:0007669"/>
    <property type="project" value="TreeGrafter"/>
</dbReference>
<keyword evidence="3" id="KW-0813">Transport</keyword>
<dbReference type="EMBL" id="CP143785">
    <property type="protein sequence ID" value="WVN86752.1"/>
    <property type="molecule type" value="Genomic_DNA"/>
</dbReference>
<comment type="subcellular location">
    <subcellularLocation>
        <location evidence="1">Membrane</location>
        <topology evidence="1">Multi-pass membrane protein</topology>
    </subcellularLocation>
</comment>
<evidence type="ECO:0000256" key="2">
    <source>
        <dbReference type="ARBA" id="ARBA00008066"/>
    </source>
</evidence>
<keyword evidence="9" id="KW-1185">Reference proteome</keyword>
<evidence type="ECO:0000313" key="9">
    <source>
        <dbReference type="Proteomes" id="UP000094043"/>
    </source>
</evidence>
<evidence type="ECO:0000256" key="5">
    <source>
        <dbReference type="ARBA" id="ARBA00022970"/>
    </source>
</evidence>
<dbReference type="PANTHER" id="PTHR22950">
    <property type="entry name" value="AMINO ACID TRANSPORTER"/>
    <property type="match status" value="1"/>
</dbReference>
<evidence type="ECO:0000256" key="4">
    <source>
        <dbReference type="ARBA" id="ARBA00022692"/>
    </source>
</evidence>
<dbReference type="RefSeq" id="XP_066067452.1">
    <property type="nucleotide sequence ID" value="XM_066211355.1"/>
</dbReference>
<evidence type="ECO:0000256" key="3">
    <source>
        <dbReference type="ARBA" id="ARBA00022448"/>
    </source>
</evidence>
<name>A0A1E3IH93_9TREE</name>
<dbReference type="GO" id="GO:0005774">
    <property type="term" value="C:vacuolar membrane"/>
    <property type="evidence" value="ECO:0007669"/>
    <property type="project" value="TreeGrafter"/>
</dbReference>
<dbReference type="AlphaFoldDB" id="A0A1E3IH93"/>
<accession>A0A1E3IH93</accession>
<evidence type="ECO:0000256" key="1">
    <source>
        <dbReference type="ARBA" id="ARBA00004141"/>
    </source>
</evidence>